<proteinExistence type="predicted"/>
<sequence>MKKILVLLLSLLILPAHSQQKESHAMKSFMSIFSQTGTIPYGNNPSTGHYANVGDAKIYYEIYGKGKPLVILHGGIAGSTYEMRELIDNFSKYFQVIAISTRGHGKSGIGTKPHTYEQKAKDVVTVLNQVTKDSVTVFGFSDGGYTGYYLASMFPERVKQMVIMGAAETHPGDYKINLKVADMMQLDKPYWEQQLKLMPEPNRLQEMFDKVSDATAKMHISNDFFATIKCPVLVMAGNHDQFLNTQRVVNASKMIPNAELAIIPNTTHAAFLENFPAVWVVTSSFLKLPANNVQQSKKLNKMNNTIEQILMHHLIAFGDNNLDEILKDYTEQSVIMTPSGAIKGLTNIRKFFEDFFEAIPTGSSFTMKQKTIEGNVAYIVWASKSNIADIPMGTDTFVFDGDKIQYHTVADFRF</sequence>
<comment type="caution">
    <text evidence="4">The sequence shown here is derived from an EMBL/GenBank/DDBJ whole genome shotgun (WGS) entry which is preliminary data.</text>
</comment>
<name>A0ABU9HR51_9FLAO</name>
<dbReference type="Pfam" id="PF12680">
    <property type="entry name" value="SnoaL_2"/>
    <property type="match status" value="1"/>
</dbReference>
<keyword evidence="4" id="KW-0378">Hydrolase</keyword>
<dbReference type="SUPFAM" id="SSF53474">
    <property type="entry name" value="alpha/beta-Hydrolases"/>
    <property type="match status" value="1"/>
</dbReference>
<dbReference type="InterPro" id="IPR000073">
    <property type="entry name" value="AB_hydrolase_1"/>
</dbReference>
<dbReference type="Proteomes" id="UP001398556">
    <property type="component" value="Unassembled WGS sequence"/>
</dbReference>
<protein>
    <submittedName>
        <fullName evidence="4">Alpha/beta fold hydrolase</fullName>
    </submittedName>
</protein>
<evidence type="ECO:0000313" key="4">
    <source>
        <dbReference type="EMBL" id="MEL1242092.1"/>
    </source>
</evidence>
<organism evidence="4 5">
    <name type="scientific">Flavobacterium flavipallidum</name>
    <dbReference type="NCBI Taxonomy" id="3139140"/>
    <lineage>
        <taxon>Bacteria</taxon>
        <taxon>Pseudomonadati</taxon>
        <taxon>Bacteroidota</taxon>
        <taxon>Flavobacteriia</taxon>
        <taxon>Flavobacteriales</taxon>
        <taxon>Flavobacteriaceae</taxon>
        <taxon>Flavobacterium</taxon>
    </lineage>
</organism>
<keyword evidence="1" id="KW-0732">Signal</keyword>
<evidence type="ECO:0000259" key="2">
    <source>
        <dbReference type="Pfam" id="PF00561"/>
    </source>
</evidence>
<feature type="signal peptide" evidence="1">
    <location>
        <begin position="1"/>
        <end position="18"/>
    </location>
</feature>
<keyword evidence="5" id="KW-1185">Reference proteome</keyword>
<dbReference type="InterPro" id="IPR029058">
    <property type="entry name" value="AB_hydrolase_fold"/>
</dbReference>
<dbReference type="Pfam" id="PF00561">
    <property type="entry name" value="Abhydrolase_1"/>
    <property type="match status" value="1"/>
</dbReference>
<feature type="domain" description="SnoaL-like" evidence="3">
    <location>
        <begin position="316"/>
        <end position="406"/>
    </location>
</feature>
<dbReference type="InterPro" id="IPR050471">
    <property type="entry name" value="AB_hydrolase"/>
</dbReference>
<accession>A0ABU9HR51</accession>
<dbReference type="Gene3D" id="3.40.50.1820">
    <property type="entry name" value="alpha/beta hydrolase"/>
    <property type="match status" value="1"/>
</dbReference>
<feature type="domain" description="AB hydrolase-1" evidence="2">
    <location>
        <begin position="68"/>
        <end position="172"/>
    </location>
</feature>
<dbReference type="InterPro" id="IPR032710">
    <property type="entry name" value="NTF2-like_dom_sf"/>
</dbReference>
<dbReference type="RefSeq" id="WP_341701298.1">
    <property type="nucleotide sequence ID" value="NZ_JBBYHU010000032.1"/>
</dbReference>
<feature type="chain" id="PRO_5046827871" evidence="1">
    <location>
        <begin position="19"/>
        <end position="414"/>
    </location>
</feature>
<dbReference type="PANTHER" id="PTHR43433">
    <property type="entry name" value="HYDROLASE, ALPHA/BETA FOLD FAMILY PROTEIN"/>
    <property type="match status" value="1"/>
</dbReference>
<evidence type="ECO:0000313" key="5">
    <source>
        <dbReference type="Proteomes" id="UP001398556"/>
    </source>
</evidence>
<dbReference type="InterPro" id="IPR037401">
    <property type="entry name" value="SnoaL-like"/>
</dbReference>
<evidence type="ECO:0000256" key="1">
    <source>
        <dbReference type="SAM" id="SignalP"/>
    </source>
</evidence>
<evidence type="ECO:0000259" key="3">
    <source>
        <dbReference type="Pfam" id="PF12680"/>
    </source>
</evidence>
<dbReference type="SUPFAM" id="SSF54427">
    <property type="entry name" value="NTF2-like"/>
    <property type="match status" value="1"/>
</dbReference>
<reference evidence="4 5" key="1">
    <citation type="submission" date="2024-04" db="EMBL/GenBank/DDBJ databases">
        <title>Flavobacterium sp. DGU99 16S ribosomal RNA gene Genome sequencing and assembly.</title>
        <authorList>
            <person name="Park S."/>
        </authorList>
    </citation>
    <scope>NUCLEOTIDE SEQUENCE [LARGE SCALE GENOMIC DNA]</scope>
    <source>
        <strain evidence="4 5">DGU99</strain>
    </source>
</reference>
<dbReference type="GO" id="GO:0016787">
    <property type="term" value="F:hydrolase activity"/>
    <property type="evidence" value="ECO:0007669"/>
    <property type="project" value="UniProtKB-KW"/>
</dbReference>
<gene>
    <name evidence="4" type="ORF">AAEO59_13605</name>
</gene>
<dbReference type="PANTHER" id="PTHR43433:SF5">
    <property type="entry name" value="AB HYDROLASE-1 DOMAIN-CONTAINING PROTEIN"/>
    <property type="match status" value="1"/>
</dbReference>
<dbReference type="EMBL" id="JBBYHU010000032">
    <property type="protein sequence ID" value="MEL1242092.1"/>
    <property type="molecule type" value="Genomic_DNA"/>
</dbReference>
<dbReference type="Gene3D" id="3.10.450.50">
    <property type="match status" value="1"/>
</dbReference>